<dbReference type="EMBL" id="WHWC01000001">
    <property type="protein sequence ID" value="KAG8390735.1"/>
    <property type="molecule type" value="Genomic_DNA"/>
</dbReference>
<organism evidence="1 2">
    <name type="scientific">Buddleja alternifolia</name>
    <dbReference type="NCBI Taxonomy" id="168488"/>
    <lineage>
        <taxon>Eukaryota</taxon>
        <taxon>Viridiplantae</taxon>
        <taxon>Streptophyta</taxon>
        <taxon>Embryophyta</taxon>
        <taxon>Tracheophyta</taxon>
        <taxon>Spermatophyta</taxon>
        <taxon>Magnoliopsida</taxon>
        <taxon>eudicotyledons</taxon>
        <taxon>Gunneridae</taxon>
        <taxon>Pentapetalae</taxon>
        <taxon>asterids</taxon>
        <taxon>lamiids</taxon>
        <taxon>Lamiales</taxon>
        <taxon>Scrophulariaceae</taxon>
        <taxon>Buddlejeae</taxon>
        <taxon>Buddleja</taxon>
    </lineage>
</organism>
<evidence type="ECO:0000313" key="2">
    <source>
        <dbReference type="Proteomes" id="UP000826271"/>
    </source>
</evidence>
<dbReference type="PANTHER" id="PTHR33240:SF15">
    <property type="entry name" value="GAG-PRO-LIKE PROTEIN"/>
    <property type="match status" value="1"/>
</dbReference>
<dbReference type="Proteomes" id="UP000826271">
    <property type="component" value="Unassembled WGS sequence"/>
</dbReference>
<dbReference type="PANTHER" id="PTHR33240">
    <property type="entry name" value="OS08G0508500 PROTEIN"/>
    <property type="match status" value="1"/>
</dbReference>
<dbReference type="AlphaFoldDB" id="A0AAV6YH46"/>
<protein>
    <submittedName>
        <fullName evidence="1">Uncharacterized protein</fullName>
    </submittedName>
</protein>
<reference evidence="1" key="1">
    <citation type="submission" date="2019-10" db="EMBL/GenBank/DDBJ databases">
        <authorList>
            <person name="Zhang R."/>
            <person name="Pan Y."/>
            <person name="Wang J."/>
            <person name="Ma R."/>
            <person name="Yu S."/>
        </authorList>
    </citation>
    <scope>NUCLEOTIDE SEQUENCE</scope>
    <source>
        <strain evidence="1">LA-IB0</strain>
        <tissue evidence="1">Leaf</tissue>
    </source>
</reference>
<gene>
    <name evidence="1" type="ORF">BUALT_Bualt01G0114300</name>
</gene>
<keyword evidence="2" id="KW-1185">Reference proteome</keyword>
<proteinExistence type="predicted"/>
<evidence type="ECO:0000313" key="1">
    <source>
        <dbReference type="EMBL" id="KAG8390735.1"/>
    </source>
</evidence>
<accession>A0AAV6YH46</accession>
<comment type="caution">
    <text evidence="1">The sequence shown here is derived from an EMBL/GenBank/DDBJ whole genome shotgun (WGS) entry which is preliminary data.</text>
</comment>
<name>A0AAV6YH46_9LAMI</name>
<sequence>MRIAEEIATSNTAPLIQFGPADGHRLYHSHHDALIITTTNADYDVGRMFIDNGSSVDILFHVALKQMDLGDIEMEPVDTTLFEFAWEVVRPMGQIQLPLLLGTDPQHMQKKEEKTLSRRQENKKVMVDKLLIR</sequence>